<reference evidence="2" key="1">
    <citation type="journal article" date="2019" name="Int. J. Syst. Evol. Microbiol.">
        <title>The Global Catalogue of Microorganisms (GCM) 10K type strain sequencing project: providing services to taxonomists for standard genome sequencing and annotation.</title>
        <authorList>
            <consortium name="The Broad Institute Genomics Platform"/>
            <consortium name="The Broad Institute Genome Sequencing Center for Infectious Disease"/>
            <person name="Wu L."/>
            <person name="Ma J."/>
        </authorList>
    </citation>
    <scope>NUCLEOTIDE SEQUENCE [LARGE SCALE GENOMIC DNA]</scope>
    <source>
        <strain evidence="2">KCTC 12848</strain>
    </source>
</reference>
<dbReference type="RefSeq" id="WP_380646791.1">
    <property type="nucleotide sequence ID" value="NZ_JBHSJB010000016.1"/>
</dbReference>
<name>A0ABV9Y224_9PSEU</name>
<proteinExistence type="predicted"/>
<keyword evidence="2" id="KW-1185">Reference proteome</keyword>
<sequence length="41" mass="4287">MPHDDHGTTGTTGMLRPPARAMISLGGAWLPAVKGWSVPES</sequence>
<dbReference type="Proteomes" id="UP001595833">
    <property type="component" value="Unassembled WGS sequence"/>
</dbReference>
<evidence type="ECO:0000313" key="1">
    <source>
        <dbReference type="EMBL" id="MFC5055585.1"/>
    </source>
</evidence>
<evidence type="ECO:0000313" key="2">
    <source>
        <dbReference type="Proteomes" id="UP001595833"/>
    </source>
</evidence>
<protein>
    <submittedName>
        <fullName evidence="1">Uncharacterized protein</fullName>
    </submittedName>
</protein>
<gene>
    <name evidence="1" type="ORF">ACFPFM_17710</name>
</gene>
<organism evidence="1 2">
    <name type="scientific">Saccharothrix xinjiangensis</name>
    <dbReference type="NCBI Taxonomy" id="204798"/>
    <lineage>
        <taxon>Bacteria</taxon>
        <taxon>Bacillati</taxon>
        <taxon>Actinomycetota</taxon>
        <taxon>Actinomycetes</taxon>
        <taxon>Pseudonocardiales</taxon>
        <taxon>Pseudonocardiaceae</taxon>
        <taxon>Saccharothrix</taxon>
    </lineage>
</organism>
<dbReference type="EMBL" id="JBHSJB010000016">
    <property type="protein sequence ID" value="MFC5055585.1"/>
    <property type="molecule type" value="Genomic_DNA"/>
</dbReference>
<accession>A0ABV9Y224</accession>
<comment type="caution">
    <text evidence="1">The sequence shown here is derived from an EMBL/GenBank/DDBJ whole genome shotgun (WGS) entry which is preliminary data.</text>
</comment>